<evidence type="ECO:0000313" key="1">
    <source>
        <dbReference type="EMBL" id="DAD68114.1"/>
    </source>
</evidence>
<sequence length="117" mass="13902">MMTEYVNQWESYKELSIENDRDPVLDDPIIYGVNVKHFTLTVYSPEGRVSKYWNARILQDQLGRCRIACPRDGKILCFAWFEWTSYMFSHDGLNELVFMPRTNSRLPSTLWNTKEVK</sequence>
<name>A0A8S5LDU9_9CAUD</name>
<protein>
    <submittedName>
        <fullName evidence="1">Uncharacterized protein</fullName>
    </submittedName>
</protein>
<reference evidence="1" key="1">
    <citation type="journal article" date="2021" name="Proc. Natl. Acad. Sci. U.S.A.">
        <title>A Catalog of Tens of Thousands of Viruses from Human Metagenomes Reveals Hidden Associations with Chronic Diseases.</title>
        <authorList>
            <person name="Tisza M.J."/>
            <person name="Buck C.B."/>
        </authorList>
    </citation>
    <scope>NUCLEOTIDE SEQUENCE</scope>
    <source>
        <strain evidence="1">Ctj495</strain>
    </source>
</reference>
<accession>A0A8S5LDU9</accession>
<proteinExistence type="predicted"/>
<organism evidence="1">
    <name type="scientific">Siphoviridae sp. ctj495</name>
    <dbReference type="NCBI Taxonomy" id="2823592"/>
    <lineage>
        <taxon>Viruses</taxon>
        <taxon>Duplodnaviria</taxon>
        <taxon>Heunggongvirae</taxon>
        <taxon>Uroviricota</taxon>
        <taxon>Caudoviricetes</taxon>
    </lineage>
</organism>
<dbReference type="EMBL" id="BK014692">
    <property type="protein sequence ID" value="DAD68114.1"/>
    <property type="molecule type" value="Genomic_DNA"/>
</dbReference>